<name>A0AA97NNF9_PYRO3</name>
<accession>A0AA97NNF9</accession>
<organism evidence="2">
    <name type="scientific">Pyricularia oryzae (strain Y34)</name>
    <name type="common">Rice blast fungus</name>
    <name type="synonym">Magnaporthe oryzae</name>
    <dbReference type="NCBI Taxonomy" id="1143189"/>
    <lineage>
        <taxon>Eukaryota</taxon>
        <taxon>Fungi</taxon>
        <taxon>Dikarya</taxon>
        <taxon>Ascomycota</taxon>
        <taxon>Pezizomycotina</taxon>
        <taxon>Sordariomycetes</taxon>
        <taxon>Sordariomycetidae</taxon>
        <taxon>Magnaporthales</taxon>
        <taxon>Pyriculariaceae</taxon>
        <taxon>Pyricularia</taxon>
    </lineage>
</organism>
<feature type="region of interest" description="Disordered" evidence="1">
    <location>
        <begin position="1"/>
        <end position="29"/>
    </location>
</feature>
<protein>
    <submittedName>
        <fullName evidence="2">Uncharacterized protein</fullName>
    </submittedName>
</protein>
<dbReference type="EMBL" id="JH793873">
    <property type="protein sequence ID" value="ELQ33314.1"/>
    <property type="molecule type" value="Genomic_DNA"/>
</dbReference>
<reference evidence="2" key="1">
    <citation type="journal article" date="2012" name="PLoS Genet.">
        <title>Comparative analysis of the genomes of two field isolates of the rice blast fungus Magnaporthe oryzae.</title>
        <authorList>
            <person name="Xue M."/>
            <person name="Yang J."/>
            <person name="Li Z."/>
            <person name="Hu S."/>
            <person name="Yao N."/>
            <person name="Dean R.A."/>
            <person name="Zhao W."/>
            <person name="Shen M."/>
            <person name="Zhang H."/>
            <person name="Li C."/>
            <person name="Liu L."/>
            <person name="Cao L."/>
            <person name="Xu X."/>
            <person name="Xing Y."/>
            <person name="Hsiang T."/>
            <person name="Zhang Z."/>
            <person name="Xu J.R."/>
            <person name="Peng Y.L."/>
        </authorList>
    </citation>
    <scope>NUCLEOTIDE SEQUENCE</scope>
    <source>
        <strain evidence="2">Y34</strain>
    </source>
</reference>
<proteinExistence type="predicted"/>
<gene>
    <name evidence="2" type="ORF">OOU_Y34scaffold00972g6</name>
</gene>
<evidence type="ECO:0000313" key="2">
    <source>
        <dbReference type="EMBL" id="ELQ33314.1"/>
    </source>
</evidence>
<sequence length="189" mass="20061">MSTRQPETPYISEAHGLTGPRRAHLDSHPQDSNLVREKLLKKCLDSFALICSTSREGSKTASAVFLEQGHPAGNILRLAQNRGVPQELIDQFQQVLNDLAAIAAKEKAVHDGESDILLTVGLVGIFDGLKRWKTNANTKALQVDNLNLLPNVASQEGAGAVTVAYGGKPSPTCLCVQVGGLEPGSANQG</sequence>
<dbReference type="Proteomes" id="UP000011086">
    <property type="component" value="Unassembled WGS sequence"/>
</dbReference>
<evidence type="ECO:0000256" key="1">
    <source>
        <dbReference type="SAM" id="MobiDB-lite"/>
    </source>
</evidence>
<dbReference type="AlphaFoldDB" id="A0AA97NNF9"/>